<sequence length="244" mass="26905">RRGFCTVRPSFCTTRLCIPSPLRQAPSSFRPDICDLPVDPGHCKAYIVRYYYNRATNRCQKFIYGGCKGNGNNFKTLEQCQKTCELAAPCGARGEGGPCLPACRVQSDGSVRSGPLCTLPADGGLCFMLEERWYFDHEEKKCQPFSWGGCGGNENNFGSRPECESRTCRHVGKRWRGARGAGPVGKTTRPASESQSPRQPEAPSCAVHSPERFAWCRPCIIFGARPNPSSLPSVLRPVLIGFNF</sequence>
<dbReference type="CDD" id="cd00109">
    <property type="entry name" value="Kunitz-type"/>
    <property type="match status" value="1"/>
</dbReference>
<dbReference type="AlphaFoldDB" id="A0A8D2KZ51"/>
<reference evidence="7" key="1">
    <citation type="submission" date="2025-08" db="UniProtKB">
        <authorList>
            <consortium name="Ensembl"/>
        </authorList>
    </citation>
    <scope>IDENTIFICATION</scope>
</reference>
<dbReference type="InterPro" id="IPR020901">
    <property type="entry name" value="Prtase_inh_Kunz-CS"/>
</dbReference>
<dbReference type="PROSITE" id="PS50279">
    <property type="entry name" value="BPTI_KUNITZ_2"/>
    <property type="match status" value="2"/>
</dbReference>
<evidence type="ECO:0000256" key="4">
    <source>
        <dbReference type="ARBA" id="ARBA00023157"/>
    </source>
</evidence>
<dbReference type="InterPro" id="IPR036880">
    <property type="entry name" value="Kunitz_BPTI_sf"/>
</dbReference>
<dbReference type="FunFam" id="4.10.410.10:FF:000021">
    <property type="entry name" value="Serine protease inhibitor, putative"/>
    <property type="match status" value="1"/>
</dbReference>
<protein>
    <recommendedName>
        <fullName evidence="6">BPTI/Kunitz inhibitor domain-containing protein</fullName>
    </recommendedName>
</protein>
<feature type="region of interest" description="Disordered" evidence="5">
    <location>
        <begin position="177"/>
        <end position="205"/>
    </location>
</feature>
<name>A0A8D2KZ51_VARKO</name>
<accession>A0A8D2KZ51</accession>
<dbReference type="Pfam" id="PF00014">
    <property type="entry name" value="Kunitz_BPTI"/>
    <property type="match status" value="2"/>
</dbReference>
<evidence type="ECO:0000313" key="8">
    <source>
        <dbReference type="Proteomes" id="UP000694545"/>
    </source>
</evidence>
<dbReference type="Proteomes" id="UP000694545">
    <property type="component" value="Unplaced"/>
</dbReference>
<feature type="domain" description="BPTI/Kunitz inhibitor" evidence="6">
    <location>
        <begin position="117"/>
        <end position="167"/>
    </location>
</feature>
<dbReference type="InterPro" id="IPR002223">
    <property type="entry name" value="Kunitz_BPTI"/>
</dbReference>
<keyword evidence="8" id="KW-1185">Reference proteome</keyword>
<dbReference type="SMART" id="SM00131">
    <property type="entry name" value="KU"/>
    <property type="match status" value="2"/>
</dbReference>
<dbReference type="PRINTS" id="PR00759">
    <property type="entry name" value="BASICPTASE"/>
</dbReference>
<evidence type="ECO:0000256" key="2">
    <source>
        <dbReference type="ARBA" id="ARBA00022525"/>
    </source>
</evidence>
<dbReference type="Ensembl" id="ENSVKKT00000014701.1">
    <property type="protein sequence ID" value="ENSVKKP00000014352.1"/>
    <property type="gene ID" value="ENSVKKG00000009877.1"/>
</dbReference>
<organism evidence="7 8">
    <name type="scientific">Varanus komodoensis</name>
    <name type="common">Komodo dragon</name>
    <dbReference type="NCBI Taxonomy" id="61221"/>
    <lineage>
        <taxon>Eukaryota</taxon>
        <taxon>Metazoa</taxon>
        <taxon>Chordata</taxon>
        <taxon>Craniata</taxon>
        <taxon>Vertebrata</taxon>
        <taxon>Euteleostomi</taxon>
        <taxon>Lepidosauria</taxon>
        <taxon>Squamata</taxon>
        <taxon>Bifurcata</taxon>
        <taxon>Unidentata</taxon>
        <taxon>Episquamata</taxon>
        <taxon>Toxicofera</taxon>
        <taxon>Anguimorpha</taxon>
        <taxon>Paleoanguimorpha</taxon>
        <taxon>Varanoidea</taxon>
        <taxon>Varanidae</taxon>
        <taxon>Varanus</taxon>
    </lineage>
</organism>
<evidence type="ECO:0000256" key="1">
    <source>
        <dbReference type="ARBA" id="ARBA00004613"/>
    </source>
</evidence>
<proteinExistence type="predicted"/>
<comment type="subcellular location">
    <subcellularLocation>
        <location evidence="1">Secreted</location>
    </subcellularLocation>
</comment>
<feature type="domain" description="BPTI/Kunitz inhibitor" evidence="6">
    <location>
        <begin position="34"/>
        <end position="84"/>
    </location>
</feature>
<dbReference type="PROSITE" id="PS00280">
    <property type="entry name" value="BPTI_KUNITZ_1"/>
    <property type="match status" value="2"/>
</dbReference>
<keyword evidence="2" id="KW-0964">Secreted</keyword>
<evidence type="ECO:0000256" key="5">
    <source>
        <dbReference type="SAM" id="MobiDB-lite"/>
    </source>
</evidence>
<feature type="compositionally biased region" description="Polar residues" evidence="5">
    <location>
        <begin position="189"/>
        <end position="198"/>
    </location>
</feature>
<keyword evidence="3" id="KW-0646">Protease inhibitor</keyword>
<dbReference type="PANTHER" id="PTHR10083">
    <property type="entry name" value="KUNITZ-TYPE PROTEASE INHIBITOR-RELATED"/>
    <property type="match status" value="1"/>
</dbReference>
<keyword evidence="4" id="KW-1015">Disulfide bond</keyword>
<dbReference type="Gene3D" id="4.10.410.10">
    <property type="entry name" value="Pancreatic trypsin inhibitor Kunitz domain"/>
    <property type="match status" value="2"/>
</dbReference>
<dbReference type="InterPro" id="IPR050098">
    <property type="entry name" value="TFPI/VKTCI-like"/>
</dbReference>
<dbReference type="GO" id="GO:0004867">
    <property type="term" value="F:serine-type endopeptidase inhibitor activity"/>
    <property type="evidence" value="ECO:0007669"/>
    <property type="project" value="InterPro"/>
</dbReference>
<evidence type="ECO:0000259" key="6">
    <source>
        <dbReference type="PROSITE" id="PS50279"/>
    </source>
</evidence>
<dbReference type="SUPFAM" id="SSF57362">
    <property type="entry name" value="BPTI-like"/>
    <property type="match status" value="2"/>
</dbReference>
<reference evidence="7" key="2">
    <citation type="submission" date="2025-09" db="UniProtKB">
        <authorList>
            <consortium name="Ensembl"/>
        </authorList>
    </citation>
    <scope>IDENTIFICATION</scope>
</reference>
<evidence type="ECO:0000256" key="3">
    <source>
        <dbReference type="ARBA" id="ARBA00022690"/>
    </source>
</evidence>
<dbReference type="GO" id="GO:0005576">
    <property type="term" value="C:extracellular region"/>
    <property type="evidence" value="ECO:0007669"/>
    <property type="project" value="UniProtKB-SubCell"/>
</dbReference>
<evidence type="ECO:0000313" key="7">
    <source>
        <dbReference type="Ensembl" id="ENSVKKP00000014352.1"/>
    </source>
</evidence>
<dbReference type="GO" id="GO:0044483">
    <property type="term" value="P:venom-mediated perturbation of hemostasis"/>
    <property type="evidence" value="ECO:0007669"/>
    <property type="project" value="UniProtKB-ARBA"/>
</dbReference>